<dbReference type="InterPro" id="IPR036188">
    <property type="entry name" value="FAD/NAD-bd_sf"/>
</dbReference>
<dbReference type="InterPro" id="IPR006076">
    <property type="entry name" value="FAD-dep_OxRdtase"/>
</dbReference>
<dbReference type="Gene3D" id="3.30.9.10">
    <property type="entry name" value="D-Amino Acid Oxidase, subunit A, domain 2"/>
    <property type="match status" value="1"/>
</dbReference>
<dbReference type="PANTHER" id="PTHR13847">
    <property type="entry name" value="SARCOSINE DEHYDROGENASE-RELATED"/>
    <property type="match status" value="1"/>
</dbReference>
<dbReference type="SUPFAM" id="SSF51905">
    <property type="entry name" value="FAD/NAD(P)-binding domain"/>
    <property type="match status" value="1"/>
</dbReference>
<reference evidence="3" key="1">
    <citation type="journal article" date="2019" name="Int. J. Syst. Evol. Microbiol.">
        <title>The Global Catalogue of Microorganisms (GCM) 10K type strain sequencing project: providing services to taxonomists for standard genome sequencing and annotation.</title>
        <authorList>
            <consortium name="The Broad Institute Genomics Platform"/>
            <consortium name="The Broad Institute Genome Sequencing Center for Infectious Disease"/>
            <person name="Wu L."/>
            <person name="Ma J."/>
        </authorList>
    </citation>
    <scope>NUCLEOTIDE SEQUENCE [LARGE SCALE GENOMIC DNA]</scope>
    <source>
        <strain evidence="3">JCM 16021</strain>
    </source>
</reference>
<dbReference type="Proteomes" id="UP001500575">
    <property type="component" value="Unassembled WGS sequence"/>
</dbReference>
<dbReference type="EMBL" id="BAAAQQ010000013">
    <property type="protein sequence ID" value="GAA2128295.1"/>
    <property type="molecule type" value="Genomic_DNA"/>
</dbReference>
<dbReference type="PANTHER" id="PTHR13847:SF281">
    <property type="entry name" value="FAD DEPENDENT OXIDOREDUCTASE DOMAIN-CONTAINING PROTEIN"/>
    <property type="match status" value="1"/>
</dbReference>
<gene>
    <name evidence="2" type="ORF">GCM10009843_28510</name>
</gene>
<evidence type="ECO:0000259" key="1">
    <source>
        <dbReference type="Pfam" id="PF01266"/>
    </source>
</evidence>
<keyword evidence="3" id="KW-1185">Reference proteome</keyword>
<comment type="caution">
    <text evidence="2">The sequence shown here is derived from an EMBL/GenBank/DDBJ whole genome shotgun (WGS) entry which is preliminary data.</text>
</comment>
<dbReference type="Pfam" id="PF01266">
    <property type="entry name" value="DAO"/>
    <property type="match status" value="1"/>
</dbReference>
<evidence type="ECO:0000313" key="2">
    <source>
        <dbReference type="EMBL" id="GAA2128295.1"/>
    </source>
</evidence>
<name>A0ABP5KCI5_9ACTN</name>
<protein>
    <submittedName>
        <fullName evidence="2">FAD-dependent oxidoreductase</fullName>
    </submittedName>
</protein>
<evidence type="ECO:0000313" key="3">
    <source>
        <dbReference type="Proteomes" id="UP001500575"/>
    </source>
</evidence>
<sequence>MSTAGRRTRATDPLAEAAPRSYWHDVHHLVPTTLPLSRGTEADLVVVGAGFTGLWTAIEAKRRDPARDVVLLDAEHVGFGATGRNGGFISDSVTHGLAHGLALWPDDLPALLQAGRRNLAALAADLDEAGIDAGLSLVGKSIVATTEHQAAGFAGLAGLLDRYGEDVTLLDAAGMRADVESPTYLAGIRVRSGGGVLDPVALVVGLRDWALRLGVRVHEQTPVQDLDGGRVVTPRAVVRTRQVALATNAFPSPRRSLRKYVVPVYDHVLVTEPLSAEQWDRLGWQDRQGVTDAGNQFHYYRPLADGRILWGGYDAIYYYGSRTDAAREQRDTSHRLLAEHFRQTFPQLMDLRFTHRWAGLIDTTSRFTPFVGTDRTRTVGHAMGFTGLGVAYSRLAAGALLDALAGQPVPAFLGDRPVPFPPEPVRFLGVQATRAALAREDRTGRRGPWLRTLDRFGIGFNS</sequence>
<dbReference type="Gene3D" id="3.50.50.60">
    <property type="entry name" value="FAD/NAD(P)-binding domain"/>
    <property type="match status" value="1"/>
</dbReference>
<dbReference type="RefSeq" id="WP_344304446.1">
    <property type="nucleotide sequence ID" value="NZ_BAAAQQ010000013.1"/>
</dbReference>
<accession>A0ABP5KCI5</accession>
<organism evidence="2 3">
    <name type="scientific">Nocardioides bigeumensis</name>
    <dbReference type="NCBI Taxonomy" id="433657"/>
    <lineage>
        <taxon>Bacteria</taxon>
        <taxon>Bacillati</taxon>
        <taxon>Actinomycetota</taxon>
        <taxon>Actinomycetes</taxon>
        <taxon>Propionibacteriales</taxon>
        <taxon>Nocardioidaceae</taxon>
        <taxon>Nocardioides</taxon>
    </lineage>
</organism>
<proteinExistence type="predicted"/>
<feature type="domain" description="FAD dependent oxidoreductase" evidence="1">
    <location>
        <begin position="43"/>
        <end position="400"/>
    </location>
</feature>